<sequence>MLTNLVTDHETIIRQLRQDLEACASTWHDAGTSDFLTGLMEQHEKMAWMLRAYVEAPLA</sequence>
<organism evidence="2 3">
    <name type="scientific">Tectimicrobiota bacterium</name>
    <dbReference type="NCBI Taxonomy" id="2528274"/>
    <lineage>
        <taxon>Bacteria</taxon>
        <taxon>Pseudomonadati</taxon>
        <taxon>Nitrospinota/Tectimicrobiota group</taxon>
        <taxon>Candidatus Tectimicrobiota</taxon>
    </lineage>
</organism>
<comment type="caution">
    <text evidence="2">The sequence shown here is derived from an EMBL/GenBank/DDBJ whole genome shotgun (WGS) entry which is preliminary data.</text>
</comment>
<dbReference type="InterPro" id="IPR008331">
    <property type="entry name" value="Ferritin_DPS_dom"/>
</dbReference>
<dbReference type="AlphaFoldDB" id="A0A938B2Y6"/>
<gene>
    <name evidence="2" type="ORF">FJZ47_23095</name>
</gene>
<reference evidence="2" key="1">
    <citation type="submission" date="2019-03" db="EMBL/GenBank/DDBJ databases">
        <title>Lake Tanganyika Metagenome-Assembled Genomes (MAGs).</title>
        <authorList>
            <person name="Tran P."/>
        </authorList>
    </citation>
    <scope>NUCLEOTIDE SEQUENCE</scope>
    <source>
        <strain evidence="2">K_DeepCast_65m_m2_066</strain>
    </source>
</reference>
<dbReference type="InterPro" id="IPR009078">
    <property type="entry name" value="Ferritin-like_SF"/>
</dbReference>
<dbReference type="InterPro" id="IPR012347">
    <property type="entry name" value="Ferritin-like"/>
</dbReference>
<dbReference type="Proteomes" id="UP000712673">
    <property type="component" value="Unassembled WGS sequence"/>
</dbReference>
<accession>A0A938B2Y6</accession>
<proteinExistence type="predicted"/>
<evidence type="ECO:0000313" key="2">
    <source>
        <dbReference type="EMBL" id="MBM3226662.1"/>
    </source>
</evidence>
<name>A0A938B2Y6_UNCTE</name>
<dbReference type="EMBL" id="VGLS01000996">
    <property type="protein sequence ID" value="MBM3226662.1"/>
    <property type="molecule type" value="Genomic_DNA"/>
</dbReference>
<dbReference type="Gene3D" id="1.20.1260.10">
    <property type="match status" value="1"/>
</dbReference>
<dbReference type="GO" id="GO:0008199">
    <property type="term" value="F:ferric iron binding"/>
    <property type="evidence" value="ECO:0007669"/>
    <property type="project" value="InterPro"/>
</dbReference>
<evidence type="ECO:0000313" key="3">
    <source>
        <dbReference type="Proteomes" id="UP000712673"/>
    </source>
</evidence>
<dbReference type="Pfam" id="PF00210">
    <property type="entry name" value="Ferritin"/>
    <property type="match status" value="1"/>
</dbReference>
<protein>
    <recommendedName>
        <fullName evidence="1">Ferritin/DPS domain-containing protein</fullName>
    </recommendedName>
</protein>
<feature type="domain" description="Ferritin/DPS" evidence="1">
    <location>
        <begin position="1"/>
        <end position="55"/>
    </location>
</feature>
<evidence type="ECO:0000259" key="1">
    <source>
        <dbReference type="Pfam" id="PF00210"/>
    </source>
</evidence>
<dbReference type="SUPFAM" id="SSF47240">
    <property type="entry name" value="Ferritin-like"/>
    <property type="match status" value="1"/>
</dbReference>